<keyword evidence="3" id="KW-1185">Reference proteome</keyword>
<dbReference type="InterPro" id="IPR000719">
    <property type="entry name" value="Prot_kinase_dom"/>
</dbReference>
<dbReference type="SUPFAM" id="SSF56112">
    <property type="entry name" value="Protein kinase-like (PK-like)"/>
    <property type="match status" value="1"/>
</dbReference>
<comment type="caution">
    <text evidence="2">The sequence shown here is derived from an EMBL/GenBank/DDBJ whole genome shotgun (WGS) entry which is preliminary data.</text>
</comment>
<dbReference type="PROSITE" id="PS50011">
    <property type="entry name" value="PROTEIN_KINASE_DOM"/>
    <property type="match status" value="1"/>
</dbReference>
<dbReference type="GO" id="GO:0005737">
    <property type="term" value="C:cytoplasm"/>
    <property type="evidence" value="ECO:0007669"/>
    <property type="project" value="TreeGrafter"/>
</dbReference>
<dbReference type="PANTHER" id="PTHR24361">
    <property type="entry name" value="MITOGEN-ACTIVATED KINASE KINASE KINASE"/>
    <property type="match status" value="1"/>
</dbReference>
<protein>
    <submittedName>
        <fullName evidence="2">Kinase-like domain-containing protein</fullName>
    </submittedName>
</protein>
<keyword evidence="2" id="KW-0418">Kinase</keyword>
<feature type="domain" description="Protein kinase" evidence="1">
    <location>
        <begin position="1"/>
        <end position="266"/>
    </location>
</feature>
<dbReference type="GO" id="GO:0005524">
    <property type="term" value="F:ATP binding"/>
    <property type="evidence" value="ECO:0007669"/>
    <property type="project" value="InterPro"/>
</dbReference>
<dbReference type="EMBL" id="MU860067">
    <property type="protein sequence ID" value="KAK4239316.1"/>
    <property type="molecule type" value="Genomic_DNA"/>
</dbReference>
<name>A0AAN7CC45_9PEZI</name>
<accession>A0AAN7CC45</accession>
<dbReference type="Gene3D" id="1.10.510.10">
    <property type="entry name" value="Transferase(Phosphotransferase) domain 1"/>
    <property type="match status" value="1"/>
</dbReference>
<organism evidence="2 3">
    <name type="scientific">Achaetomium macrosporum</name>
    <dbReference type="NCBI Taxonomy" id="79813"/>
    <lineage>
        <taxon>Eukaryota</taxon>
        <taxon>Fungi</taxon>
        <taxon>Dikarya</taxon>
        <taxon>Ascomycota</taxon>
        <taxon>Pezizomycotina</taxon>
        <taxon>Sordariomycetes</taxon>
        <taxon>Sordariomycetidae</taxon>
        <taxon>Sordariales</taxon>
        <taxon>Chaetomiaceae</taxon>
        <taxon>Achaetomium</taxon>
    </lineage>
</organism>
<dbReference type="AlphaFoldDB" id="A0AAN7CC45"/>
<evidence type="ECO:0000313" key="2">
    <source>
        <dbReference type="EMBL" id="KAK4239316.1"/>
    </source>
</evidence>
<gene>
    <name evidence="2" type="ORF">C8A03DRAFT_43075</name>
</gene>
<reference evidence="2" key="2">
    <citation type="submission" date="2023-05" db="EMBL/GenBank/DDBJ databases">
        <authorList>
            <consortium name="Lawrence Berkeley National Laboratory"/>
            <person name="Steindorff A."/>
            <person name="Hensen N."/>
            <person name="Bonometti L."/>
            <person name="Westerberg I."/>
            <person name="Brannstrom I.O."/>
            <person name="Guillou S."/>
            <person name="Cros-Aarteil S."/>
            <person name="Calhoun S."/>
            <person name="Haridas S."/>
            <person name="Kuo A."/>
            <person name="Mondo S."/>
            <person name="Pangilinan J."/>
            <person name="Riley R."/>
            <person name="Labutti K."/>
            <person name="Andreopoulos B."/>
            <person name="Lipzen A."/>
            <person name="Chen C."/>
            <person name="Yanf M."/>
            <person name="Daum C."/>
            <person name="Ng V."/>
            <person name="Clum A."/>
            <person name="Ohm R."/>
            <person name="Martin F."/>
            <person name="Silar P."/>
            <person name="Natvig D."/>
            <person name="Lalanne C."/>
            <person name="Gautier V."/>
            <person name="Ament-Velasquez S.L."/>
            <person name="Kruys A."/>
            <person name="Hutchinson M.I."/>
            <person name="Powell A.J."/>
            <person name="Barry K."/>
            <person name="Miller A.N."/>
            <person name="Grigoriev I.V."/>
            <person name="Debuchy R."/>
            <person name="Gladieux P."/>
            <person name="Thoren M.H."/>
            <person name="Johannesson H."/>
        </authorList>
    </citation>
    <scope>NUCLEOTIDE SEQUENCE</scope>
    <source>
        <strain evidence="2">CBS 532.94</strain>
    </source>
</reference>
<evidence type="ECO:0000259" key="1">
    <source>
        <dbReference type="PROSITE" id="PS50011"/>
    </source>
</evidence>
<proteinExistence type="predicted"/>
<dbReference type="InterPro" id="IPR053235">
    <property type="entry name" value="Ser_Thr_kinase"/>
</dbReference>
<reference evidence="2" key="1">
    <citation type="journal article" date="2023" name="Mol. Phylogenet. Evol.">
        <title>Genome-scale phylogeny and comparative genomics of the fungal order Sordariales.</title>
        <authorList>
            <person name="Hensen N."/>
            <person name="Bonometti L."/>
            <person name="Westerberg I."/>
            <person name="Brannstrom I.O."/>
            <person name="Guillou S."/>
            <person name="Cros-Aarteil S."/>
            <person name="Calhoun S."/>
            <person name="Haridas S."/>
            <person name="Kuo A."/>
            <person name="Mondo S."/>
            <person name="Pangilinan J."/>
            <person name="Riley R."/>
            <person name="LaButti K."/>
            <person name="Andreopoulos B."/>
            <person name="Lipzen A."/>
            <person name="Chen C."/>
            <person name="Yan M."/>
            <person name="Daum C."/>
            <person name="Ng V."/>
            <person name="Clum A."/>
            <person name="Steindorff A."/>
            <person name="Ohm R.A."/>
            <person name="Martin F."/>
            <person name="Silar P."/>
            <person name="Natvig D.O."/>
            <person name="Lalanne C."/>
            <person name="Gautier V."/>
            <person name="Ament-Velasquez S.L."/>
            <person name="Kruys A."/>
            <person name="Hutchinson M.I."/>
            <person name="Powell A.J."/>
            <person name="Barry K."/>
            <person name="Miller A.N."/>
            <person name="Grigoriev I.V."/>
            <person name="Debuchy R."/>
            <person name="Gladieux P."/>
            <person name="Hiltunen Thoren M."/>
            <person name="Johannesson H."/>
        </authorList>
    </citation>
    <scope>NUCLEOTIDE SEQUENCE</scope>
    <source>
        <strain evidence="2">CBS 532.94</strain>
    </source>
</reference>
<keyword evidence="2" id="KW-0808">Transferase</keyword>
<dbReference type="Pfam" id="PF00069">
    <property type="entry name" value="Pkinase"/>
    <property type="match status" value="1"/>
</dbReference>
<sequence length="266" mass="30162">MPNDKAPTVTIYQHYCPPRVKRVMASGMSAFIGEVDDSTVFKYPLAPGGDMTRLEAEKQLLDIIGPHERIIAYKGCTEAGIYLERAVNGNLVEYMLESGEPLPPVKQRLAWCRETAEAVAWIHSRRVLHCDIQPTYLLLDKDLHIKLSDIQGRHLSADGKILIDGWSTESCRFSAPRNDPFDADIKTDLFALGCTFYFIMVGHAVYPDIVDGEEGWHEKVEGRFRNAITMKCWRMEYESAEQVIQDLLALESEQESQRSSGMPHRT</sequence>
<dbReference type="GO" id="GO:0004674">
    <property type="term" value="F:protein serine/threonine kinase activity"/>
    <property type="evidence" value="ECO:0007669"/>
    <property type="project" value="TreeGrafter"/>
</dbReference>
<dbReference type="InterPro" id="IPR011009">
    <property type="entry name" value="Kinase-like_dom_sf"/>
</dbReference>
<evidence type="ECO:0000313" key="3">
    <source>
        <dbReference type="Proteomes" id="UP001303760"/>
    </source>
</evidence>
<dbReference type="Proteomes" id="UP001303760">
    <property type="component" value="Unassembled WGS sequence"/>
</dbReference>